<dbReference type="Proteomes" id="UP001164743">
    <property type="component" value="Chromosome 5A"/>
</dbReference>
<gene>
    <name evidence="1" type="ORF">PtA15_5A24</name>
</gene>
<evidence type="ECO:0000313" key="1">
    <source>
        <dbReference type="EMBL" id="WAQ84454.1"/>
    </source>
</evidence>
<dbReference type="EMBL" id="CP110425">
    <property type="protein sequence ID" value="WAQ84454.1"/>
    <property type="molecule type" value="Genomic_DNA"/>
</dbReference>
<protein>
    <submittedName>
        <fullName evidence="1">Uncharacterized protein</fullName>
    </submittedName>
</protein>
<name>A0ABY7CH62_9BASI</name>
<proteinExistence type="predicted"/>
<evidence type="ECO:0000313" key="2">
    <source>
        <dbReference type="Proteomes" id="UP001164743"/>
    </source>
</evidence>
<dbReference type="GeneID" id="77809874"/>
<keyword evidence="2" id="KW-1185">Reference proteome</keyword>
<accession>A0ABY7CH62</accession>
<organism evidence="1 2">
    <name type="scientific">Puccinia triticina</name>
    <dbReference type="NCBI Taxonomy" id="208348"/>
    <lineage>
        <taxon>Eukaryota</taxon>
        <taxon>Fungi</taxon>
        <taxon>Dikarya</taxon>
        <taxon>Basidiomycota</taxon>
        <taxon>Pucciniomycotina</taxon>
        <taxon>Pucciniomycetes</taxon>
        <taxon>Pucciniales</taxon>
        <taxon>Pucciniaceae</taxon>
        <taxon>Puccinia</taxon>
    </lineage>
</organism>
<sequence length="119" mass="13067">MGYLKNIKNRLESKVELLNSVCSRPNPERPTPQGNLQLVESNFILVHLDSLVTHGPVRLLESFPDEAAAALLAADQTWRATIATSPDKFPQWIKLTGVKLDEKASGGKDEAKQDAGMVE</sequence>
<reference evidence="1" key="1">
    <citation type="submission" date="2022-10" db="EMBL/GenBank/DDBJ databases">
        <title>Puccinia triticina Genome sequencing and assembly.</title>
        <authorList>
            <person name="Li C."/>
        </authorList>
    </citation>
    <scope>NUCLEOTIDE SEQUENCE</scope>
    <source>
        <strain evidence="1">Pt15</strain>
    </source>
</reference>
<dbReference type="RefSeq" id="XP_053020009.1">
    <property type="nucleotide sequence ID" value="XM_053168990.1"/>
</dbReference>